<evidence type="ECO:0000313" key="2">
    <source>
        <dbReference type="Proteomes" id="UP000283210"/>
    </source>
</evidence>
<sequence>MINGTFDQSEQDIRHHRYGSASRKFSITFCQEEETLHRQSFDNRSNNDIKAVEFLHFHYWQPRKRCAWPGEGRSLLVTMSTSQP</sequence>
<name>A0A3S2P569_ORYJA</name>
<keyword evidence="2" id="KW-1185">Reference proteome</keyword>
<dbReference type="EMBL" id="CM012447">
    <property type="protein sequence ID" value="RVE66878.1"/>
    <property type="molecule type" value="Genomic_DNA"/>
</dbReference>
<gene>
    <name evidence="1" type="ORF">OJAV_G00111610</name>
</gene>
<evidence type="ECO:0000313" key="1">
    <source>
        <dbReference type="EMBL" id="RVE66878.1"/>
    </source>
</evidence>
<protein>
    <submittedName>
        <fullName evidence="1">Uncharacterized protein</fullName>
    </submittedName>
</protein>
<accession>A0A3S2P569</accession>
<proteinExistence type="predicted"/>
<reference evidence="1 2" key="2">
    <citation type="submission" date="2019-01" db="EMBL/GenBank/DDBJ databases">
        <title>A chromosome length genome reference of the Java medaka (oryzias javanicus).</title>
        <authorList>
            <person name="Herpin A."/>
            <person name="Takehana Y."/>
            <person name="Naruse K."/>
            <person name="Ansai S."/>
            <person name="Kawaguchi M."/>
        </authorList>
    </citation>
    <scope>NUCLEOTIDE SEQUENCE [LARGE SCALE GENOMIC DNA]</scope>
    <source>
        <strain evidence="1">RS831</strain>
        <tissue evidence="1">Whole body</tissue>
    </source>
</reference>
<dbReference type="AlphaFoldDB" id="A0A3S2P569"/>
<dbReference type="Proteomes" id="UP000283210">
    <property type="component" value="Chromosome 11"/>
</dbReference>
<organism evidence="1 2">
    <name type="scientific">Oryzias javanicus</name>
    <name type="common">Javanese ricefish</name>
    <name type="synonym">Aplocheilus javanicus</name>
    <dbReference type="NCBI Taxonomy" id="123683"/>
    <lineage>
        <taxon>Eukaryota</taxon>
        <taxon>Metazoa</taxon>
        <taxon>Chordata</taxon>
        <taxon>Craniata</taxon>
        <taxon>Vertebrata</taxon>
        <taxon>Euteleostomi</taxon>
        <taxon>Actinopterygii</taxon>
        <taxon>Neopterygii</taxon>
        <taxon>Teleostei</taxon>
        <taxon>Neoteleostei</taxon>
        <taxon>Acanthomorphata</taxon>
        <taxon>Ovalentaria</taxon>
        <taxon>Atherinomorphae</taxon>
        <taxon>Beloniformes</taxon>
        <taxon>Adrianichthyidae</taxon>
        <taxon>Oryziinae</taxon>
        <taxon>Oryzias</taxon>
    </lineage>
</organism>
<reference evidence="1 2" key="1">
    <citation type="submission" date="2018-11" db="EMBL/GenBank/DDBJ databases">
        <authorList>
            <person name="Lopez-Roques C."/>
            <person name="Donnadieu C."/>
            <person name="Bouchez O."/>
            <person name="Klopp C."/>
            <person name="Cabau C."/>
            <person name="Zahm M."/>
        </authorList>
    </citation>
    <scope>NUCLEOTIDE SEQUENCE [LARGE SCALE GENOMIC DNA]</scope>
    <source>
        <strain evidence="1">RS831</strain>
        <tissue evidence="1">Whole body</tissue>
    </source>
</reference>